<proteinExistence type="predicted"/>
<reference evidence="4" key="1">
    <citation type="submission" date="2016-11" db="EMBL/GenBank/DDBJ databases">
        <authorList>
            <person name="Varghese N."/>
            <person name="Submissions S."/>
        </authorList>
    </citation>
    <scope>NUCLEOTIDE SEQUENCE [LARGE SCALE GENOMIC DNA]</scope>
    <source>
        <strain evidence="4">DX253</strain>
    </source>
</reference>
<protein>
    <submittedName>
        <fullName evidence="3">Predicted transcriptional regulator, contains HTH domain</fullName>
    </submittedName>
</protein>
<dbReference type="Gene3D" id="1.10.10.10">
    <property type="entry name" value="Winged helix-like DNA-binding domain superfamily/Winged helix DNA-binding domain"/>
    <property type="match status" value="1"/>
</dbReference>
<dbReference type="RefSeq" id="WP_139025507.1">
    <property type="nucleotide sequence ID" value="NZ_AEMG01000009.1"/>
</dbReference>
<evidence type="ECO:0000313" key="3">
    <source>
        <dbReference type="EMBL" id="SHK88664.1"/>
    </source>
</evidence>
<feature type="domain" description="HVO-A0261-like N-terminal" evidence="2">
    <location>
        <begin position="10"/>
        <end position="84"/>
    </location>
</feature>
<dbReference type="EMBL" id="FRAN01000003">
    <property type="protein sequence ID" value="SHK88664.1"/>
    <property type="molecule type" value="Genomic_DNA"/>
</dbReference>
<dbReference type="OrthoDB" id="11410at2157"/>
<dbReference type="Pfam" id="PF08350">
    <property type="entry name" value="FilR1_middle"/>
    <property type="match status" value="1"/>
</dbReference>
<dbReference type="SUPFAM" id="SSF46785">
    <property type="entry name" value="Winged helix' DNA-binding domain"/>
    <property type="match status" value="1"/>
</dbReference>
<name>A0A1M6W4H9_HALPU</name>
<dbReference type="Proteomes" id="UP000184203">
    <property type="component" value="Unassembled WGS sequence"/>
</dbReference>
<dbReference type="InterPro" id="IPR057527">
    <property type="entry name" value="HVO_A0261-like_N"/>
</dbReference>
<dbReference type="InterPro" id="IPR036390">
    <property type="entry name" value="WH_DNA-bd_sf"/>
</dbReference>
<sequence length="257" mass="29397">MHQVYPDTEEVLSLLLKRSSILSVIYTSPSTPRDITDKTDISRSTVGRALLELEEFKLIRDEHGQYQMTTSGKILWDKYKSFIKFIYDVSNKSEVFNNLPDGVLNNIPLNLFVDARIIHSSTQTPLGAIRDLSSRILESEDMSAILPVILPIDIELYLDKIATEQMDVDILVNNVSHAHLLDKCSSVKSDSVNISKYSTQPTSQQISFCLYILDHSEVWVRFHDERGNVINTFLNKSIKAVEWANKLFNRYKPELSE</sequence>
<feature type="domain" description="Methanogenesis regulatory protein FilR1 middle" evidence="1">
    <location>
        <begin position="128"/>
        <end position="252"/>
    </location>
</feature>
<keyword evidence="4" id="KW-1185">Reference proteome</keyword>
<gene>
    <name evidence="3" type="ORF">SAMN05444342_2512</name>
</gene>
<accession>A0A1M6W4H9</accession>
<dbReference type="Pfam" id="PF25213">
    <property type="entry name" value="HVO_A0261_N"/>
    <property type="match status" value="1"/>
</dbReference>
<dbReference type="InterPro" id="IPR013561">
    <property type="entry name" value="FilR1_middle_dom"/>
</dbReference>
<organism evidence="3 4">
    <name type="scientific">Haladaptatus paucihalophilus DX253</name>
    <dbReference type="NCBI Taxonomy" id="797209"/>
    <lineage>
        <taxon>Archaea</taxon>
        <taxon>Methanobacteriati</taxon>
        <taxon>Methanobacteriota</taxon>
        <taxon>Stenosarchaea group</taxon>
        <taxon>Halobacteria</taxon>
        <taxon>Halobacteriales</taxon>
        <taxon>Haladaptataceae</taxon>
        <taxon>Haladaptatus</taxon>
    </lineage>
</organism>
<evidence type="ECO:0000313" key="4">
    <source>
        <dbReference type="Proteomes" id="UP000184203"/>
    </source>
</evidence>
<dbReference type="InterPro" id="IPR036388">
    <property type="entry name" value="WH-like_DNA-bd_sf"/>
</dbReference>
<evidence type="ECO:0000259" key="2">
    <source>
        <dbReference type="Pfam" id="PF25213"/>
    </source>
</evidence>
<evidence type="ECO:0000259" key="1">
    <source>
        <dbReference type="Pfam" id="PF08350"/>
    </source>
</evidence>
<dbReference type="AlphaFoldDB" id="A0A1M6W4H9"/>